<keyword evidence="2" id="KW-1185">Reference proteome</keyword>
<protein>
    <submittedName>
        <fullName evidence="3">Uncharacterized protein</fullName>
    </submittedName>
</protein>
<proteinExistence type="predicted"/>
<evidence type="ECO:0000313" key="3">
    <source>
        <dbReference type="WBParaSite" id="TMUE_3000013730.1"/>
    </source>
</evidence>
<sequence>MEKIYFQKGTVAHDGQKRSFQVILDPSSARSVLGPPPGLAFREGPSTQRIHSGARQINLIHRGWFHCGRPGVGAFSLTDHPDLDNVPPPGMVGKGEGSDTRPATVEPAPMDLD</sequence>
<dbReference type="Proteomes" id="UP000046395">
    <property type="component" value="Unassembled WGS sequence"/>
</dbReference>
<feature type="region of interest" description="Disordered" evidence="1">
    <location>
        <begin position="78"/>
        <end position="113"/>
    </location>
</feature>
<reference evidence="3" key="1">
    <citation type="submission" date="2019-12" db="UniProtKB">
        <authorList>
            <consortium name="WormBaseParasite"/>
        </authorList>
    </citation>
    <scope>IDENTIFICATION</scope>
</reference>
<name>A0A5S6R2M2_TRIMR</name>
<evidence type="ECO:0000313" key="2">
    <source>
        <dbReference type="Proteomes" id="UP000046395"/>
    </source>
</evidence>
<organism evidence="2 3">
    <name type="scientific">Trichuris muris</name>
    <name type="common">Mouse whipworm</name>
    <dbReference type="NCBI Taxonomy" id="70415"/>
    <lineage>
        <taxon>Eukaryota</taxon>
        <taxon>Metazoa</taxon>
        <taxon>Ecdysozoa</taxon>
        <taxon>Nematoda</taxon>
        <taxon>Enoplea</taxon>
        <taxon>Dorylaimia</taxon>
        <taxon>Trichinellida</taxon>
        <taxon>Trichuridae</taxon>
        <taxon>Trichuris</taxon>
    </lineage>
</organism>
<evidence type="ECO:0000256" key="1">
    <source>
        <dbReference type="SAM" id="MobiDB-lite"/>
    </source>
</evidence>
<accession>A0A5S6R2M2</accession>
<dbReference type="AlphaFoldDB" id="A0A5S6R2M2"/>
<dbReference type="WBParaSite" id="TMUE_3000013730.1">
    <property type="protein sequence ID" value="TMUE_3000013730.1"/>
    <property type="gene ID" value="WBGene00302024"/>
</dbReference>